<organism evidence="14 15">
    <name type="scientific">Salinisphaera shabanensis E1L3A</name>
    <dbReference type="NCBI Taxonomy" id="1033802"/>
    <lineage>
        <taxon>Bacteria</taxon>
        <taxon>Pseudomonadati</taxon>
        <taxon>Pseudomonadota</taxon>
        <taxon>Gammaproteobacteria</taxon>
        <taxon>Salinisphaerales</taxon>
        <taxon>Salinisphaeraceae</taxon>
        <taxon>Salinisphaera</taxon>
    </lineage>
</organism>
<protein>
    <submittedName>
        <fullName evidence="14">Outer membrane iron-siderophore receptor protein</fullName>
    </submittedName>
</protein>
<dbReference type="GO" id="GO:0044718">
    <property type="term" value="P:siderophore transmembrane transport"/>
    <property type="evidence" value="ECO:0007669"/>
    <property type="project" value="TreeGrafter"/>
</dbReference>
<reference evidence="14 15" key="2">
    <citation type="journal article" date="2013" name="PLoS ONE">
        <title>INDIGO - INtegrated Data Warehouse of MIcrobial GenOmes with Examples from the Red Sea Extremophiles.</title>
        <authorList>
            <person name="Alam I."/>
            <person name="Antunes A."/>
            <person name="Kamau A.A."/>
            <person name="Ba Alawi W."/>
            <person name="Kalkatawi M."/>
            <person name="Stingl U."/>
            <person name="Bajic V.B."/>
        </authorList>
    </citation>
    <scope>NUCLEOTIDE SEQUENCE [LARGE SCALE GENOMIC DNA]</scope>
    <source>
        <strain evidence="14 15">E1L3A</strain>
    </source>
</reference>
<dbReference type="AlphaFoldDB" id="U2FZZ9"/>
<comment type="subcellular location">
    <subcellularLocation>
        <location evidence="1 10">Cell outer membrane</location>
        <topology evidence="1 10">Multi-pass membrane protein</topology>
    </subcellularLocation>
</comment>
<reference evidence="14 15" key="1">
    <citation type="journal article" date="2011" name="J. Bacteriol.">
        <title>Genome sequence of Salinisphaera shabanensis, a gammaproteobacterium from the harsh, variable environment of the brine-seawater interface of the Shaban Deep in the Red Sea.</title>
        <authorList>
            <person name="Antunes A."/>
            <person name="Alam I."/>
            <person name="Bajic V.B."/>
            <person name="Stingl U."/>
        </authorList>
    </citation>
    <scope>NUCLEOTIDE SEQUENCE [LARGE SCALE GENOMIC DNA]</scope>
    <source>
        <strain evidence="14 15">E1L3A</strain>
    </source>
</reference>
<dbReference type="Pfam" id="PF00593">
    <property type="entry name" value="TonB_dep_Rec_b-barrel"/>
    <property type="match status" value="1"/>
</dbReference>
<dbReference type="InterPro" id="IPR000531">
    <property type="entry name" value="Beta-barrel_TonB"/>
</dbReference>
<keyword evidence="8 10" id="KW-0472">Membrane</keyword>
<keyword evidence="14" id="KW-0675">Receptor</keyword>
<evidence type="ECO:0000256" key="10">
    <source>
        <dbReference type="PROSITE-ProRule" id="PRU01360"/>
    </source>
</evidence>
<dbReference type="STRING" id="1033802.SSPSH_001428"/>
<dbReference type="eggNOG" id="COG4771">
    <property type="taxonomic scope" value="Bacteria"/>
</dbReference>
<keyword evidence="4 10" id="KW-0812">Transmembrane</keyword>
<name>U2FZZ9_9GAMM</name>
<keyword evidence="2 10" id="KW-0813">Transport</keyword>
<feature type="domain" description="TonB-dependent receptor-like beta-barrel" evidence="12">
    <location>
        <begin position="223"/>
        <end position="662"/>
    </location>
</feature>
<dbReference type="Pfam" id="PF07715">
    <property type="entry name" value="Plug"/>
    <property type="match status" value="1"/>
</dbReference>
<keyword evidence="6" id="KW-0406">Ion transport</keyword>
<evidence type="ECO:0000256" key="7">
    <source>
        <dbReference type="ARBA" id="ARBA00023077"/>
    </source>
</evidence>
<evidence type="ECO:0000256" key="3">
    <source>
        <dbReference type="ARBA" id="ARBA00022452"/>
    </source>
</evidence>
<evidence type="ECO:0000256" key="8">
    <source>
        <dbReference type="ARBA" id="ARBA00023136"/>
    </source>
</evidence>
<evidence type="ECO:0000259" key="13">
    <source>
        <dbReference type="Pfam" id="PF07715"/>
    </source>
</evidence>
<dbReference type="GO" id="GO:0015344">
    <property type="term" value="F:siderophore uptake transmembrane transporter activity"/>
    <property type="evidence" value="ECO:0007669"/>
    <property type="project" value="TreeGrafter"/>
</dbReference>
<evidence type="ECO:0000256" key="6">
    <source>
        <dbReference type="ARBA" id="ARBA00023065"/>
    </source>
</evidence>
<evidence type="ECO:0000256" key="2">
    <source>
        <dbReference type="ARBA" id="ARBA00022448"/>
    </source>
</evidence>
<keyword evidence="5" id="KW-0732">Signal</keyword>
<keyword evidence="3 10" id="KW-1134">Transmembrane beta strand</keyword>
<sequence>MIYWGERTTVRRQMRWVGRCAIVWALIYGHVAWAQTTSADNTGTDVLMLGADTTIDANDELDEITVTSASASGYAVDPKNAPASISVIGGEQLQDKSYRDIQQALQDVPGVYLDEGPTGKGGTGEISLRGLAPKYTLLLVDGVPQGSRQAYYNGYGSGAEYSWLPPVSAIERIEVIRGPMSTIYGSDALGGVVNVITKPVADEWAGTITADTIIQQDSASGNRQQGDFSVSGPLIQDTLSLRLNGNILQREEDALEDGYAGYRRRNLDAGLDWAANDANRLSFEAGFGRQDTDASAELTGSDRELRTERERQTLRHSVAWNDHVTTRSYIQHTELTQNDSSYESTYERITANTQTVLPLASQLITLGTQYRKQRSENPDRGLGASDLERYEIAPFVEHEWFMTDDFALTTGLRYVYDENYGDEFVPRMYGVYSLTPQLTLKGGVSAGYRTPDLKEGDSRWIEGGGGPGCPDCRDVGNSDLEPEKSTTYEASLYWQSETGGLASSLTVFRTDFDNKIQKPIVCDTRAGDAACPFASENYTAIYQYSNVDKAKISGVEFTLEAPITQRLSATSSYTYTESEQETGDNAGLPLSDQPKHRATLGLDWDVTGATRLWSQARYKSDTEQVASRRGLSISYPSYTLVDAGVSHQLTDELDIYGGIYNLLDKNIAPENYGRLLDGRRFNVGARLSF</sequence>
<evidence type="ECO:0000256" key="4">
    <source>
        <dbReference type="ARBA" id="ARBA00022692"/>
    </source>
</evidence>
<dbReference type="PANTHER" id="PTHR30069">
    <property type="entry name" value="TONB-DEPENDENT OUTER MEMBRANE RECEPTOR"/>
    <property type="match status" value="1"/>
</dbReference>
<comment type="caution">
    <text evidence="14">The sequence shown here is derived from an EMBL/GenBank/DDBJ whole genome shotgun (WGS) entry which is preliminary data.</text>
</comment>
<keyword evidence="9 10" id="KW-0998">Cell outer membrane</keyword>
<dbReference type="Proteomes" id="UP000006242">
    <property type="component" value="Unassembled WGS sequence"/>
</dbReference>
<dbReference type="PROSITE" id="PS52016">
    <property type="entry name" value="TONB_DEPENDENT_REC_3"/>
    <property type="match status" value="1"/>
</dbReference>
<gene>
    <name evidence="14" type="primary">yiuR</name>
    <name evidence="14" type="ORF">SSPSH_001428</name>
</gene>
<dbReference type="Gene3D" id="2.40.170.20">
    <property type="entry name" value="TonB-dependent receptor, beta-barrel domain"/>
    <property type="match status" value="1"/>
</dbReference>
<dbReference type="SUPFAM" id="SSF56935">
    <property type="entry name" value="Porins"/>
    <property type="match status" value="1"/>
</dbReference>
<evidence type="ECO:0000256" key="11">
    <source>
        <dbReference type="RuleBase" id="RU003357"/>
    </source>
</evidence>
<feature type="domain" description="TonB-dependent receptor plug" evidence="13">
    <location>
        <begin position="78"/>
        <end position="192"/>
    </location>
</feature>
<evidence type="ECO:0000259" key="12">
    <source>
        <dbReference type="Pfam" id="PF00593"/>
    </source>
</evidence>
<dbReference type="GO" id="GO:0009279">
    <property type="term" value="C:cell outer membrane"/>
    <property type="evidence" value="ECO:0007669"/>
    <property type="project" value="UniProtKB-SubCell"/>
</dbReference>
<dbReference type="InterPro" id="IPR039426">
    <property type="entry name" value="TonB-dep_rcpt-like"/>
</dbReference>
<evidence type="ECO:0000256" key="1">
    <source>
        <dbReference type="ARBA" id="ARBA00004571"/>
    </source>
</evidence>
<proteinExistence type="inferred from homology"/>
<dbReference type="InterPro" id="IPR037066">
    <property type="entry name" value="Plug_dom_sf"/>
</dbReference>
<dbReference type="RefSeq" id="WP_006912924.1">
    <property type="nucleotide sequence ID" value="NZ_AFNV02000008.1"/>
</dbReference>
<keyword evidence="15" id="KW-1185">Reference proteome</keyword>
<dbReference type="PANTHER" id="PTHR30069:SF53">
    <property type="entry name" value="COLICIN I RECEPTOR-RELATED"/>
    <property type="match status" value="1"/>
</dbReference>
<keyword evidence="7 11" id="KW-0798">TonB box</keyword>
<evidence type="ECO:0000313" key="15">
    <source>
        <dbReference type="Proteomes" id="UP000006242"/>
    </source>
</evidence>
<evidence type="ECO:0000256" key="9">
    <source>
        <dbReference type="ARBA" id="ARBA00023237"/>
    </source>
</evidence>
<dbReference type="InterPro" id="IPR036942">
    <property type="entry name" value="Beta-barrel_TonB_sf"/>
</dbReference>
<evidence type="ECO:0000313" key="14">
    <source>
        <dbReference type="EMBL" id="ERJ19658.1"/>
    </source>
</evidence>
<accession>U2FZZ9</accession>
<dbReference type="InterPro" id="IPR012910">
    <property type="entry name" value="Plug_dom"/>
</dbReference>
<dbReference type="CDD" id="cd01347">
    <property type="entry name" value="ligand_gated_channel"/>
    <property type="match status" value="1"/>
</dbReference>
<comment type="similarity">
    <text evidence="10 11">Belongs to the TonB-dependent receptor family.</text>
</comment>
<dbReference type="EMBL" id="AFNV02000008">
    <property type="protein sequence ID" value="ERJ19658.1"/>
    <property type="molecule type" value="Genomic_DNA"/>
</dbReference>
<evidence type="ECO:0000256" key="5">
    <source>
        <dbReference type="ARBA" id="ARBA00022729"/>
    </source>
</evidence>
<dbReference type="Gene3D" id="2.170.130.10">
    <property type="entry name" value="TonB-dependent receptor, plug domain"/>
    <property type="match status" value="1"/>
</dbReference>